<dbReference type="Proteomes" id="UP000621859">
    <property type="component" value="Unassembled WGS sequence"/>
</dbReference>
<dbReference type="SUPFAM" id="SSF51445">
    <property type="entry name" value="(Trans)glycosidases"/>
    <property type="match status" value="1"/>
</dbReference>
<feature type="domain" description="Glycoside hydrolase family 42 N-terminal" evidence="3">
    <location>
        <begin position="462"/>
        <end position="600"/>
    </location>
</feature>
<gene>
    <name evidence="4" type="ORF">GCM10010971_02690</name>
</gene>
<dbReference type="InterPro" id="IPR013529">
    <property type="entry name" value="Glyco_hydro_42_N"/>
</dbReference>
<dbReference type="EMBL" id="BMLY01000001">
    <property type="protein sequence ID" value="GGP24450.1"/>
    <property type="molecule type" value="Genomic_DNA"/>
</dbReference>
<keyword evidence="5" id="KW-1185">Reference proteome</keyword>
<organism evidence="4 5">
    <name type="scientific">Silvimonas amylolytica</name>
    <dbReference type="NCBI Taxonomy" id="449663"/>
    <lineage>
        <taxon>Bacteria</taxon>
        <taxon>Pseudomonadati</taxon>
        <taxon>Pseudomonadota</taxon>
        <taxon>Betaproteobacteria</taxon>
        <taxon>Neisseriales</taxon>
        <taxon>Chitinibacteraceae</taxon>
        <taxon>Silvimonas</taxon>
    </lineage>
</organism>
<sequence>MTTFVYLNPSLAHHGVLPDAAALLEALPNARHCSDAASLVTALKQAGAGDTFLHLHGAFIERAAWAAVTGFIQRGGGLISIGRNAFTRLDSNTLYEQAALFRDLDIHEIMAVDASSATHIAAGDTYGWLEEFRHLLQPDAATDGFVLMPTRHKDQPQDSGSAGPMDARIYPLLRACDAQGLTVASPVVMIERLRGPAAGSRQIFINTTPDARFWADGGTVLLRQLAEHTAAGVTEWWIKPDFACYEPGETPTLTLQGEALGAACQSPWQISLQITHNAAVVWHDTFVLALVDGLMNRRITLPLTVKPGLYRLSATLTCGSDTIQQEQGFWGRDEALLRAGAPLKPGKDYFERNGQPMPIVGMTYMASDVHRKFLQLPNAATWDADMATLAGMGVNYLRTGIWSAWRHAMFVDGHSNEALLRAIDAFILTAASHGLETCFTFFAFTPEAWEGSNPWLDPRSRAAQKRFLRAVASRHTQTTYVHWDLINEPSLFDPARIFVGPRTLGDPHEINAFRHWLQQREPDITVWQARWDVSPAQMPDWNAVLPPQPEDVGFNNTEILPKQHGIWLDYSLFTQAMHAEWAADLAGTLRAITPQLMVCVGQDEALGQQRPHPFFYAAAVDYTTVHSWWLNDALAWDSLFSKTPGKPSLIQETGIMHVERPDGRSRRSEAELMTLLERKYAYAYTSGNAGAVQWIWNINYHMDNINESHIGACRADGSLKPEAMVTPRFGRFFANLPLALADRTLPEAAVIYPFSNDYSNRRSALDATQQLARSCFFELGLPLRAVSDLDLSSLFVDVPKLILLPCPHNLHTSTWRTLEQLLAQHDLTVLLTGPATLDEYWRPTTRAGFSNARVRNLSREETLQLGDQTLRASFGGEAIGRLSSGAQNHAGAELVEIRSGKGRILWCPLPLELNLRTDTLEAVYRKAMDTSGVSAPWQWHEVTPVGVFLQKQAFANGALWIAVSETSQDAALTWVDAATQRIYRTVLAAGRALLLATDASGNILRTLADQPVTCD</sequence>
<accession>A0ABQ2PGW8</accession>
<evidence type="ECO:0000313" key="4">
    <source>
        <dbReference type="EMBL" id="GGP24450.1"/>
    </source>
</evidence>
<evidence type="ECO:0000256" key="2">
    <source>
        <dbReference type="ARBA" id="ARBA00023295"/>
    </source>
</evidence>
<reference evidence="5" key="1">
    <citation type="journal article" date="2019" name="Int. J. Syst. Evol. Microbiol.">
        <title>The Global Catalogue of Microorganisms (GCM) 10K type strain sequencing project: providing services to taxonomists for standard genome sequencing and annotation.</title>
        <authorList>
            <consortium name="The Broad Institute Genomics Platform"/>
            <consortium name="The Broad Institute Genome Sequencing Center for Infectious Disease"/>
            <person name="Wu L."/>
            <person name="Ma J."/>
        </authorList>
    </citation>
    <scope>NUCLEOTIDE SEQUENCE [LARGE SCALE GENOMIC DNA]</scope>
    <source>
        <strain evidence="5">CGMCC 1.8860</strain>
    </source>
</reference>
<evidence type="ECO:0000313" key="5">
    <source>
        <dbReference type="Proteomes" id="UP000621859"/>
    </source>
</evidence>
<dbReference type="RefSeq" id="WP_188687930.1">
    <property type="nucleotide sequence ID" value="NZ_BMLY01000001.1"/>
</dbReference>
<comment type="caution">
    <text evidence="4">The sequence shown here is derived from an EMBL/GenBank/DDBJ whole genome shotgun (WGS) entry which is preliminary data.</text>
</comment>
<dbReference type="InterPro" id="IPR017853">
    <property type="entry name" value="GH"/>
</dbReference>
<proteinExistence type="predicted"/>
<name>A0ABQ2PGW8_9NEIS</name>
<dbReference type="Pfam" id="PF02449">
    <property type="entry name" value="Glyco_hydro_42"/>
    <property type="match status" value="1"/>
</dbReference>
<keyword evidence="2" id="KW-0326">Glycosidase</keyword>
<dbReference type="Gene3D" id="3.20.20.80">
    <property type="entry name" value="Glycosidases"/>
    <property type="match status" value="1"/>
</dbReference>
<evidence type="ECO:0000259" key="3">
    <source>
        <dbReference type="Pfam" id="PF02449"/>
    </source>
</evidence>
<evidence type="ECO:0000256" key="1">
    <source>
        <dbReference type="ARBA" id="ARBA00022801"/>
    </source>
</evidence>
<protein>
    <recommendedName>
        <fullName evidence="3">Glycoside hydrolase family 42 N-terminal domain-containing protein</fullName>
    </recommendedName>
</protein>
<keyword evidence="1" id="KW-0378">Hydrolase</keyword>